<evidence type="ECO:0000313" key="5">
    <source>
        <dbReference type="Proteomes" id="UP000192418"/>
    </source>
</evidence>
<keyword evidence="2" id="KW-0067">ATP-binding</keyword>
<feature type="domain" description="tRNA(Ile)-lysidine/2-thiocytidine synthase N-terminal" evidence="3">
    <location>
        <begin position="25"/>
        <end position="206"/>
    </location>
</feature>
<protein>
    <submittedName>
        <fullName evidence="4">tRNA 2-thiocytidine biosynthesis protein TtcA</fullName>
    </submittedName>
</protein>
<dbReference type="Gene3D" id="3.40.50.620">
    <property type="entry name" value="HUPs"/>
    <property type="match status" value="1"/>
</dbReference>
<dbReference type="GO" id="GO:0008033">
    <property type="term" value="P:tRNA processing"/>
    <property type="evidence" value="ECO:0007669"/>
    <property type="project" value="InterPro"/>
</dbReference>
<dbReference type="InterPro" id="IPR035107">
    <property type="entry name" value="tRNA_thiolation_TtcA_Ctu1"/>
</dbReference>
<dbReference type="PANTHER" id="PTHR43686">
    <property type="entry name" value="SULFURTRANSFERASE-RELATED"/>
    <property type="match status" value="1"/>
</dbReference>
<evidence type="ECO:0000256" key="1">
    <source>
        <dbReference type="ARBA" id="ARBA00022679"/>
    </source>
</evidence>
<gene>
    <name evidence="4" type="ORF">SAMN02746065_102197</name>
</gene>
<feature type="binding site" evidence="2">
    <location>
        <position position="130"/>
    </location>
    <ligand>
        <name>ATP</name>
        <dbReference type="ChEBI" id="CHEBI:30616"/>
    </ligand>
</feature>
<dbReference type="OrthoDB" id="9801054at2"/>
<dbReference type="PANTHER" id="PTHR43686:SF1">
    <property type="entry name" value="AMINOTRAN_5 DOMAIN-CONTAINING PROTEIN"/>
    <property type="match status" value="1"/>
</dbReference>
<name>A0A1W1ZCN1_9BACT</name>
<dbReference type="InterPro" id="IPR011063">
    <property type="entry name" value="TilS/TtcA_N"/>
</dbReference>
<feature type="binding site" evidence="2">
    <location>
        <begin position="28"/>
        <end position="30"/>
    </location>
    <ligand>
        <name>ATP</name>
        <dbReference type="ChEBI" id="CHEBI:30616"/>
    </ligand>
</feature>
<keyword evidence="2" id="KW-0547">Nucleotide-binding</keyword>
<evidence type="ECO:0000313" key="4">
    <source>
        <dbReference type="EMBL" id="SMC46190.1"/>
    </source>
</evidence>
<feature type="binding site" evidence="2">
    <location>
        <position position="135"/>
    </location>
    <ligand>
        <name>ATP</name>
        <dbReference type="ChEBI" id="CHEBI:30616"/>
    </ligand>
</feature>
<keyword evidence="1" id="KW-0808">Transferase</keyword>
<dbReference type="SUPFAM" id="SSF52402">
    <property type="entry name" value="Adenine nucleotide alpha hydrolases-like"/>
    <property type="match status" value="1"/>
</dbReference>
<reference evidence="4 5" key="1">
    <citation type="submission" date="2017-04" db="EMBL/GenBank/DDBJ databases">
        <authorList>
            <person name="Afonso C.L."/>
            <person name="Miller P.J."/>
            <person name="Scott M.A."/>
            <person name="Spackman E."/>
            <person name="Goraichik I."/>
            <person name="Dimitrov K.M."/>
            <person name="Suarez D.L."/>
            <person name="Swayne D.E."/>
        </authorList>
    </citation>
    <scope>NUCLEOTIDE SEQUENCE [LARGE SCALE GENOMIC DNA]</scope>
    <source>
        <strain evidence="4 5">DSM 3385</strain>
    </source>
</reference>
<dbReference type="GO" id="GO:0005524">
    <property type="term" value="F:ATP binding"/>
    <property type="evidence" value="ECO:0007669"/>
    <property type="project" value="UniProtKB-KW"/>
</dbReference>
<evidence type="ECO:0000259" key="3">
    <source>
        <dbReference type="Pfam" id="PF01171"/>
    </source>
</evidence>
<proteinExistence type="predicted"/>
<keyword evidence="5" id="KW-1185">Reference proteome</keyword>
<dbReference type="STRING" id="1121400.SAMN02746065_102197"/>
<evidence type="ECO:0000256" key="2">
    <source>
        <dbReference type="PIRSR" id="PIRSR004976-51"/>
    </source>
</evidence>
<dbReference type="GO" id="GO:0016740">
    <property type="term" value="F:transferase activity"/>
    <property type="evidence" value="ECO:0007669"/>
    <property type="project" value="UniProtKB-KW"/>
</dbReference>
<feature type="binding site" evidence="2">
    <location>
        <position position="60"/>
    </location>
    <ligand>
        <name>ATP</name>
        <dbReference type="ChEBI" id="CHEBI:30616"/>
    </ligand>
</feature>
<dbReference type="Proteomes" id="UP000192418">
    <property type="component" value="Unassembled WGS sequence"/>
</dbReference>
<organism evidence="4 5">
    <name type="scientific">Desulfocicer vacuolatum DSM 3385</name>
    <dbReference type="NCBI Taxonomy" id="1121400"/>
    <lineage>
        <taxon>Bacteria</taxon>
        <taxon>Pseudomonadati</taxon>
        <taxon>Thermodesulfobacteriota</taxon>
        <taxon>Desulfobacteria</taxon>
        <taxon>Desulfobacterales</taxon>
        <taxon>Desulfobacteraceae</taxon>
        <taxon>Desulfocicer</taxon>
    </lineage>
</organism>
<dbReference type="EMBL" id="FWXY01000002">
    <property type="protein sequence ID" value="SMC46190.1"/>
    <property type="molecule type" value="Genomic_DNA"/>
</dbReference>
<dbReference type="CDD" id="cd24138">
    <property type="entry name" value="TtcA-like"/>
    <property type="match status" value="1"/>
</dbReference>
<sequence length="240" mass="27228">MSRKVNHLMGKALSDYGMIRHGDRLMVAVSGGKDSLFMLNALESFKKKAPIAFDLVPVYVDPGFDNGFAPALKSLVSRFSGSMTVRYTDHGVRAHGEDNRENPCFLCSRLRRTSLFEMAKEKGCTRIALGHNKDDIIETLFINMFYSGRMGTMVPSQSFFKGNITIIRPLAYVEKKDIVKLAKRLKFPDFINPCPSDGHSKRSVIRDMLREIYRDNHHIKGNIFRAMGNIEADYLLKKSL</sequence>
<feature type="binding site" evidence="2">
    <location>
        <position position="34"/>
    </location>
    <ligand>
        <name>ATP</name>
        <dbReference type="ChEBI" id="CHEBI:30616"/>
    </ligand>
</feature>
<dbReference type="InterPro" id="IPR014729">
    <property type="entry name" value="Rossmann-like_a/b/a_fold"/>
</dbReference>
<dbReference type="PIRSF" id="PIRSF004976">
    <property type="entry name" value="ATPase_YdaO"/>
    <property type="match status" value="1"/>
</dbReference>
<dbReference type="AlphaFoldDB" id="A0A1W1ZCN1"/>
<dbReference type="Pfam" id="PF01171">
    <property type="entry name" value="ATP_bind_3"/>
    <property type="match status" value="1"/>
</dbReference>
<accession>A0A1W1ZCN1</accession>
<dbReference type="RefSeq" id="WP_084066861.1">
    <property type="nucleotide sequence ID" value="NZ_FWXY01000002.1"/>
</dbReference>